<keyword evidence="4" id="KW-0547">Nucleotide-binding</keyword>
<dbReference type="PANTHER" id="PTHR11782">
    <property type="entry name" value="ADENOSINE/GUANOSINE DIPHOSPHATASE"/>
    <property type="match status" value="1"/>
</dbReference>
<name>A0AAV8UUH9_9RHOD</name>
<organism evidence="5 6">
    <name type="scientific">Rhodosorus marinus</name>
    <dbReference type="NCBI Taxonomy" id="101924"/>
    <lineage>
        <taxon>Eukaryota</taxon>
        <taxon>Rhodophyta</taxon>
        <taxon>Stylonematophyceae</taxon>
        <taxon>Stylonematales</taxon>
        <taxon>Stylonemataceae</taxon>
        <taxon>Rhodosorus</taxon>
    </lineage>
</organism>
<evidence type="ECO:0000256" key="4">
    <source>
        <dbReference type="PIRSR" id="PIRSR600407-2"/>
    </source>
</evidence>
<gene>
    <name evidence="5" type="ORF">NDN08_002725</name>
</gene>
<dbReference type="InterPro" id="IPR000407">
    <property type="entry name" value="GDA1_CD39_NTPase"/>
</dbReference>
<reference evidence="5 6" key="1">
    <citation type="journal article" date="2023" name="Nat. Commun.">
        <title>Origin of minicircular mitochondrial genomes in red algae.</title>
        <authorList>
            <person name="Lee Y."/>
            <person name="Cho C.H."/>
            <person name="Lee Y.M."/>
            <person name="Park S.I."/>
            <person name="Yang J.H."/>
            <person name="West J.A."/>
            <person name="Bhattacharya D."/>
            <person name="Yoon H.S."/>
        </authorList>
    </citation>
    <scope>NUCLEOTIDE SEQUENCE [LARGE SCALE GENOMIC DNA]</scope>
    <source>
        <strain evidence="5 6">CCMP1338</strain>
        <tissue evidence="5">Whole cell</tissue>
    </source>
</reference>
<accession>A0AAV8UUH9</accession>
<evidence type="ECO:0000256" key="2">
    <source>
        <dbReference type="ARBA" id="ARBA00022801"/>
    </source>
</evidence>
<dbReference type="Gene3D" id="3.30.420.40">
    <property type="match status" value="1"/>
</dbReference>
<dbReference type="EMBL" id="JAMWBK010000004">
    <property type="protein sequence ID" value="KAJ8906231.1"/>
    <property type="molecule type" value="Genomic_DNA"/>
</dbReference>
<dbReference type="GO" id="GO:0005524">
    <property type="term" value="F:ATP binding"/>
    <property type="evidence" value="ECO:0007669"/>
    <property type="project" value="UniProtKB-KW"/>
</dbReference>
<evidence type="ECO:0000313" key="5">
    <source>
        <dbReference type="EMBL" id="KAJ8906231.1"/>
    </source>
</evidence>
<keyword evidence="4" id="KW-0067">ATP-binding</keyword>
<protein>
    <submittedName>
        <fullName evidence="5">Uncharacterized protein</fullName>
    </submittedName>
</protein>
<dbReference type="Pfam" id="PF01150">
    <property type="entry name" value="GDA1_CD39"/>
    <property type="match status" value="1"/>
</dbReference>
<dbReference type="PANTHER" id="PTHR11782:SF127">
    <property type="entry name" value="NTPASE, ISOFORM F"/>
    <property type="match status" value="1"/>
</dbReference>
<keyword evidence="2" id="KW-0378">Hydrolase</keyword>
<comment type="similarity">
    <text evidence="1">Belongs to the GDA1/CD39 NTPase family.</text>
</comment>
<keyword evidence="6" id="KW-1185">Reference proteome</keyword>
<dbReference type="Gene3D" id="3.30.420.150">
    <property type="entry name" value="Exopolyphosphatase. Domain 2"/>
    <property type="match status" value="1"/>
</dbReference>
<feature type="active site" description="Proton acceptor" evidence="3">
    <location>
        <position position="226"/>
    </location>
</feature>
<evidence type="ECO:0000256" key="3">
    <source>
        <dbReference type="PIRSR" id="PIRSR600407-1"/>
    </source>
</evidence>
<feature type="binding site" evidence="4">
    <location>
        <begin position="251"/>
        <end position="255"/>
    </location>
    <ligand>
        <name>ATP</name>
        <dbReference type="ChEBI" id="CHEBI:30616"/>
    </ligand>
</feature>
<comment type="caution">
    <text evidence="5">The sequence shown here is derived from an EMBL/GenBank/DDBJ whole genome shotgun (WGS) entry which is preliminary data.</text>
</comment>
<proteinExistence type="inferred from homology"/>
<dbReference type="CDD" id="cd24003">
    <property type="entry name" value="ASKHA_NBD_GDA1_CD39_NTPase"/>
    <property type="match status" value="1"/>
</dbReference>
<dbReference type="GO" id="GO:0016787">
    <property type="term" value="F:hydrolase activity"/>
    <property type="evidence" value="ECO:0007669"/>
    <property type="project" value="UniProtKB-KW"/>
</dbReference>
<evidence type="ECO:0000313" key="6">
    <source>
        <dbReference type="Proteomes" id="UP001157974"/>
    </source>
</evidence>
<evidence type="ECO:0000256" key="1">
    <source>
        <dbReference type="ARBA" id="ARBA00009283"/>
    </source>
</evidence>
<dbReference type="Proteomes" id="UP001157974">
    <property type="component" value="Unassembled WGS sequence"/>
</dbReference>
<sequence>MDQNGTRHVYAVRSFEGSLRVHATKMSSLLASEPEGRLDESTFISVGCWNPELGFQWMKRINNPEDFVSVAVEEEVWSVQALAFVSPGVPRSLRMETFQGDARPGVIYGVIVDAGSTGTRVNVGRFDIQRDGQLKLKKFKFVEIGEGLTTATDLDSLLNELLCVAKEEVPDEFIESTQIYVGATAGLRLVGEERSNVLLDRCRAALRKSGFTFEDHFVFIMEGVDEGVFAWATVNELLLANGNVGTVDLGGASVQVTFAVNDRKTATRVIRAGGNRIPVASHSHLGYGLKEFRNKLYHKLYQSGDLSSNPCLERGNAQIVEIGANLESHETVGNGDFEACVELMVSAFDFRLSGSGDVCKPEENRCFLQGVDKPPPTGKFIAFAYFYDTVVGKAGLTSTASLSEIYERGILACSAMHDPCPCGDLAYVYVLLKYGLKLESEEIELHFQQHIDGKMIGWAVGALLDYLQR</sequence>
<dbReference type="AlphaFoldDB" id="A0AAV8UUH9"/>